<evidence type="ECO:0000313" key="3">
    <source>
        <dbReference type="Proteomes" id="UP001634007"/>
    </source>
</evidence>
<sequence>MAMKFGGAMELVVIASEMMGASVAYPGWNDHNGHAWPPKFKKVVVEGSENWHFGFDYSAWAHENGPFYVNDTLESMQIPPQATLSSRHSLTMRLRYNAISRI</sequence>
<comment type="caution">
    <text evidence="1">The sequence shown here is derived from an EMBL/GenBank/DDBJ whole genome shotgun (WGS) entry which is preliminary data.</text>
</comment>
<dbReference type="AlphaFoldDB" id="A0ABD3JR70"/>
<dbReference type="PANTHER" id="PTHR34052:SF1">
    <property type="entry name" value="OS06G0216700 PROTEIN"/>
    <property type="match status" value="1"/>
</dbReference>
<evidence type="ECO:0000313" key="1">
    <source>
        <dbReference type="EMBL" id="KAL3729527.1"/>
    </source>
</evidence>
<reference evidence="1 3" key="1">
    <citation type="submission" date="2024-11" db="EMBL/GenBank/DDBJ databases">
        <title>Chromosome-level genome assembly of Eucalyptus globulus Labill. provides insights into its genome evolution.</title>
        <authorList>
            <person name="Li X."/>
        </authorList>
    </citation>
    <scope>NUCLEOTIDE SEQUENCE [LARGE SCALE GENOMIC DNA]</scope>
    <source>
        <strain evidence="1">CL2024</strain>
        <tissue evidence="1">Fresh tender leaves</tissue>
    </source>
</reference>
<accession>A0ABD3JR70</accession>
<dbReference type="Proteomes" id="UP001634007">
    <property type="component" value="Unassembled WGS sequence"/>
</dbReference>
<name>A0ABD3JR70_EUCGL</name>
<organism evidence="1 3">
    <name type="scientific">Eucalyptus globulus</name>
    <name type="common">Tasmanian blue gum</name>
    <dbReference type="NCBI Taxonomy" id="34317"/>
    <lineage>
        <taxon>Eukaryota</taxon>
        <taxon>Viridiplantae</taxon>
        <taxon>Streptophyta</taxon>
        <taxon>Embryophyta</taxon>
        <taxon>Tracheophyta</taxon>
        <taxon>Spermatophyta</taxon>
        <taxon>Magnoliopsida</taxon>
        <taxon>eudicotyledons</taxon>
        <taxon>Gunneridae</taxon>
        <taxon>Pentapetalae</taxon>
        <taxon>rosids</taxon>
        <taxon>malvids</taxon>
        <taxon>Myrtales</taxon>
        <taxon>Myrtaceae</taxon>
        <taxon>Myrtoideae</taxon>
        <taxon>Eucalypteae</taxon>
        <taxon>Eucalyptus</taxon>
    </lineage>
</organism>
<proteinExistence type="predicted"/>
<dbReference type="EMBL" id="JBJKBG010000007">
    <property type="protein sequence ID" value="KAL3729527.1"/>
    <property type="molecule type" value="Genomic_DNA"/>
</dbReference>
<dbReference type="PANTHER" id="PTHR34052">
    <property type="entry name" value="GLYCINE-RICH PROTEIN-LIKE"/>
    <property type="match status" value="1"/>
</dbReference>
<gene>
    <name evidence="1" type="ORF">ACJRO7_026623</name>
    <name evidence="2" type="ORF">ACJRO7_026638</name>
</gene>
<evidence type="ECO:0000313" key="2">
    <source>
        <dbReference type="EMBL" id="KAL3729543.1"/>
    </source>
</evidence>
<keyword evidence="3" id="KW-1185">Reference proteome</keyword>
<protein>
    <submittedName>
        <fullName evidence="1">Uncharacterized protein</fullName>
    </submittedName>
</protein>
<dbReference type="EMBL" id="JBJKBG010000007">
    <property type="protein sequence ID" value="KAL3729543.1"/>
    <property type="molecule type" value="Genomic_DNA"/>
</dbReference>